<feature type="compositionally biased region" description="Pro residues" evidence="2">
    <location>
        <begin position="343"/>
        <end position="358"/>
    </location>
</feature>
<dbReference type="PANTHER" id="PTHR12460">
    <property type="entry name" value="CYCLIN-DEPENDENT KINASE INHIBITOR-RELATED PROTEIN"/>
    <property type="match status" value="1"/>
</dbReference>
<dbReference type="OrthoDB" id="10069473at2759"/>
<evidence type="ECO:0000313" key="4">
    <source>
        <dbReference type="Proteomes" id="UP000236161"/>
    </source>
</evidence>
<protein>
    <submittedName>
        <fullName evidence="3">Uncharacterized protein</fullName>
    </submittedName>
</protein>
<reference evidence="3 4" key="1">
    <citation type="journal article" date="2017" name="Nature">
        <title>The Apostasia genome and the evolution of orchids.</title>
        <authorList>
            <person name="Zhang G.Q."/>
            <person name="Liu K.W."/>
            <person name="Li Z."/>
            <person name="Lohaus R."/>
            <person name="Hsiao Y.Y."/>
            <person name="Niu S.C."/>
            <person name="Wang J.Y."/>
            <person name="Lin Y.C."/>
            <person name="Xu Q."/>
            <person name="Chen L.J."/>
            <person name="Yoshida K."/>
            <person name="Fujiwara S."/>
            <person name="Wang Z.W."/>
            <person name="Zhang Y.Q."/>
            <person name="Mitsuda N."/>
            <person name="Wang M."/>
            <person name="Liu G.H."/>
            <person name="Pecoraro L."/>
            <person name="Huang H.X."/>
            <person name="Xiao X.J."/>
            <person name="Lin M."/>
            <person name="Wu X.Y."/>
            <person name="Wu W.L."/>
            <person name="Chen Y.Y."/>
            <person name="Chang S.B."/>
            <person name="Sakamoto S."/>
            <person name="Ohme-Takagi M."/>
            <person name="Yagi M."/>
            <person name="Zeng S.J."/>
            <person name="Shen C.Y."/>
            <person name="Yeh C.M."/>
            <person name="Luo Y.B."/>
            <person name="Tsai W.C."/>
            <person name="Van de Peer Y."/>
            <person name="Liu Z.J."/>
        </authorList>
    </citation>
    <scope>NUCLEOTIDE SEQUENCE [LARGE SCALE GENOMIC DNA]</scope>
    <source>
        <strain evidence="4">cv. Shenzhen</strain>
        <tissue evidence="3">Stem</tissue>
    </source>
</reference>
<dbReference type="GO" id="GO:0031124">
    <property type="term" value="P:mRNA 3'-end processing"/>
    <property type="evidence" value="ECO:0007669"/>
    <property type="project" value="TreeGrafter"/>
</dbReference>
<keyword evidence="1" id="KW-0175">Coiled coil</keyword>
<feature type="region of interest" description="Disordered" evidence="2">
    <location>
        <begin position="154"/>
        <end position="174"/>
    </location>
</feature>
<proteinExistence type="predicted"/>
<accession>A0A2I0AXN9</accession>
<feature type="region of interest" description="Disordered" evidence="2">
    <location>
        <begin position="271"/>
        <end position="300"/>
    </location>
</feature>
<dbReference type="AlphaFoldDB" id="A0A2I0AXN9"/>
<evidence type="ECO:0000313" key="3">
    <source>
        <dbReference type="EMBL" id="PKA60313.1"/>
    </source>
</evidence>
<organism evidence="3 4">
    <name type="scientific">Apostasia shenzhenica</name>
    <dbReference type="NCBI Taxonomy" id="1088818"/>
    <lineage>
        <taxon>Eukaryota</taxon>
        <taxon>Viridiplantae</taxon>
        <taxon>Streptophyta</taxon>
        <taxon>Embryophyta</taxon>
        <taxon>Tracheophyta</taxon>
        <taxon>Spermatophyta</taxon>
        <taxon>Magnoliopsida</taxon>
        <taxon>Liliopsida</taxon>
        <taxon>Asparagales</taxon>
        <taxon>Orchidaceae</taxon>
        <taxon>Apostasioideae</taxon>
        <taxon>Apostasia</taxon>
    </lineage>
</organism>
<name>A0A2I0AXN9_9ASPA</name>
<feature type="compositionally biased region" description="Low complexity" evidence="2">
    <location>
        <begin position="271"/>
        <end position="283"/>
    </location>
</feature>
<feature type="region of interest" description="Disordered" evidence="2">
    <location>
        <begin position="327"/>
        <end position="390"/>
    </location>
</feature>
<dbReference type="GO" id="GO:0000993">
    <property type="term" value="F:RNA polymerase II complex binding"/>
    <property type="evidence" value="ECO:0007669"/>
    <property type="project" value="TreeGrafter"/>
</dbReference>
<feature type="region of interest" description="Disordered" evidence="2">
    <location>
        <begin position="220"/>
        <end position="248"/>
    </location>
</feature>
<feature type="coiled-coil region" evidence="1">
    <location>
        <begin position="19"/>
        <end position="78"/>
    </location>
</feature>
<dbReference type="EMBL" id="KZ451939">
    <property type="protein sequence ID" value="PKA60313.1"/>
    <property type="molecule type" value="Genomic_DNA"/>
</dbReference>
<dbReference type="PANTHER" id="PTHR12460:SF0">
    <property type="entry name" value="CID DOMAIN-CONTAINING PROTEIN-RELATED"/>
    <property type="match status" value="1"/>
</dbReference>
<gene>
    <name evidence="3" type="ORF">AXF42_Ash008372</name>
</gene>
<dbReference type="STRING" id="1088818.A0A2I0AXN9"/>
<evidence type="ECO:0000256" key="2">
    <source>
        <dbReference type="SAM" id="MobiDB-lite"/>
    </source>
</evidence>
<sequence length="390" mass="41762">MPEKIVTAYQAVLEEHFDEDTALNKCKTAVRALEELEKNFDGACILGNQRGSHLTKELEEQEKVLKQCIQQLGQVEATRSALVAQLKEALLEQESKLELICSHLQIVQAEAEHATDMKKKLVSTITNIGLPTSNNITATSVSSQVETILATNSLQPQQTSSKQPITSSVNSWSSADDEHKKAAAAVAAKLAASTSSAQMLTSVLSSLVAEEAALKYGGQSSGLSIVFPPDKRPKLEKPSSMPDLSSNLSAHLPQQQHQLTNVPLLLSQTSASIQQTSQSNQPPQSFPMPPPPPQVPPPLVPPYMKTNGVMMGMLPFPFGGNPLPHPPPLPSHLSIGMTRLNPPLQPPPPPPSTPPQPSQQPQLAATSGFYPSPGIGFYGQLPTAPPVPRQ</sequence>
<evidence type="ECO:0000256" key="1">
    <source>
        <dbReference type="SAM" id="Coils"/>
    </source>
</evidence>
<dbReference type="Proteomes" id="UP000236161">
    <property type="component" value="Unassembled WGS sequence"/>
</dbReference>
<keyword evidence="4" id="KW-1185">Reference proteome</keyword>
<feature type="compositionally biased region" description="Pro residues" evidence="2">
    <location>
        <begin position="284"/>
        <end position="300"/>
    </location>
</feature>